<dbReference type="GO" id="GO:0016301">
    <property type="term" value="F:kinase activity"/>
    <property type="evidence" value="ECO:0007669"/>
    <property type="project" value="UniProtKB-KW"/>
</dbReference>
<dbReference type="AlphaFoldDB" id="A0A080MB20"/>
<dbReference type="Proteomes" id="UP000509684">
    <property type="component" value="Chromosome"/>
</dbReference>
<evidence type="ECO:0000256" key="1">
    <source>
        <dbReference type="ARBA" id="ARBA00022741"/>
    </source>
</evidence>
<accession>A0A7D5S823</accession>
<sequence length="340" mass="39665">MPRTALLRDWVQTLFEPQFPVDEIRIEPASVDASFRRYFRITLPDQRTRIVMDAPPEKEDCHPFVNIASLFHEAGVHVPQIIAQDLAQGFLLLTDLGTITYLSALQDRRTAPRLYRDASRALVAIQRASRSGVLPDYDRSLLGRELALFPDWYLRQHLGLTPDAKMQNTLDAVFAALLANNLKQPLVFVHRDYHSRNLMAIDGSFPANPGILDFQDAVYGPVTYDLVSLYRDAYIEWPEDQELDFLIRYWEDARQVGLPVHADFHDFYRDYEWMGAQRQLKVLGIFARLYHRDGKQDYLKDMPLVMRYLRRTCERYKELRPLARLLDTLEQQPAEVAYTF</sequence>
<dbReference type="Gene3D" id="3.90.1200.10">
    <property type="match status" value="1"/>
</dbReference>
<dbReference type="STRING" id="1453999.AW06_000542"/>
<protein>
    <submittedName>
        <fullName evidence="4 5">Phosphotransferase</fullName>
    </submittedName>
</protein>
<evidence type="ECO:0000313" key="7">
    <source>
        <dbReference type="Proteomes" id="UP000509684"/>
    </source>
</evidence>
<name>A0A080MB20_9PROT</name>
<accession>A0A080MB20</accession>
<dbReference type="GO" id="GO:0005524">
    <property type="term" value="F:ATP binding"/>
    <property type="evidence" value="ECO:0007669"/>
    <property type="project" value="UniProtKB-KW"/>
</dbReference>
<dbReference type="SUPFAM" id="SSF56112">
    <property type="entry name" value="Protein kinase-like (PK-like)"/>
    <property type="match status" value="1"/>
</dbReference>
<evidence type="ECO:0000259" key="3">
    <source>
        <dbReference type="Pfam" id="PF01636"/>
    </source>
</evidence>
<dbReference type="KEGG" id="acog:HWD57_09680"/>
<dbReference type="EMBL" id="JDST02000009">
    <property type="protein sequence ID" value="KFB78151.1"/>
    <property type="molecule type" value="Genomic_DNA"/>
</dbReference>
<reference evidence="5" key="3">
    <citation type="submission" date="2020-06" db="EMBL/GenBank/DDBJ databases">
        <authorList>
            <person name="Arumugam K."/>
            <person name="Besarab I."/>
            <person name="Haryono M."/>
            <person name="Bagci C."/>
            <person name="Beier S."/>
            <person name="Buchfink B."/>
            <person name="Gorska A."/>
            <person name="Qiu G."/>
            <person name="Huson D.H."/>
            <person name="Williams R.B."/>
        </authorList>
    </citation>
    <scope>NUCLEOTIDE SEQUENCE</scope>
    <source>
        <strain evidence="5">SSA1</strain>
    </source>
</reference>
<keyword evidence="4" id="KW-0418">Kinase</keyword>
<evidence type="ECO:0000313" key="5">
    <source>
        <dbReference type="EMBL" id="QLH50016.1"/>
    </source>
</evidence>
<proteinExistence type="predicted"/>
<dbReference type="PANTHER" id="PTHR33540:SF1">
    <property type="entry name" value="N-ACETYLMURAMATE_N-ACETYLGLUCOSAMINE KINASE"/>
    <property type="match status" value="1"/>
</dbReference>
<keyword evidence="1" id="KW-0547">Nucleotide-binding</keyword>
<evidence type="ECO:0000313" key="6">
    <source>
        <dbReference type="Proteomes" id="UP000021315"/>
    </source>
</evidence>
<keyword evidence="2" id="KW-0067">ATP-binding</keyword>
<evidence type="ECO:0000313" key="4">
    <source>
        <dbReference type="EMBL" id="KFB78151.1"/>
    </source>
</evidence>
<feature type="domain" description="Aminoglycoside phosphotransferase" evidence="3">
    <location>
        <begin position="26"/>
        <end position="249"/>
    </location>
</feature>
<keyword evidence="6" id="KW-1185">Reference proteome</keyword>
<reference evidence="4 6" key="1">
    <citation type="submission" date="2014-02" db="EMBL/GenBank/DDBJ databases">
        <title>Expanding our view of genomic diversity in Candidatus Accumulibacter clades.</title>
        <authorList>
            <person name="Skennerton C.T."/>
            <person name="Barr J.J."/>
            <person name="Slater F.R."/>
            <person name="Bond P.L."/>
            <person name="Tyson G.W."/>
        </authorList>
    </citation>
    <scope>NUCLEOTIDE SEQUENCE [LARGE SCALE GENOMIC DNA]</scope>
    <source>
        <strain evidence="6">SK-02</strain>
    </source>
</reference>
<dbReference type="Pfam" id="PF01636">
    <property type="entry name" value="APH"/>
    <property type="match status" value="1"/>
</dbReference>
<organism evidence="4 6">
    <name type="scientific">Candidatus Accumulibacter cognatus</name>
    <dbReference type="NCBI Taxonomy" id="2954383"/>
    <lineage>
        <taxon>Bacteria</taxon>
        <taxon>Pseudomonadati</taxon>
        <taxon>Pseudomonadota</taxon>
        <taxon>Betaproteobacteria</taxon>
        <taxon>Candidatus Accumulibacter</taxon>
    </lineage>
</organism>
<evidence type="ECO:0000256" key="2">
    <source>
        <dbReference type="ARBA" id="ARBA00022840"/>
    </source>
</evidence>
<dbReference type="Proteomes" id="UP000021315">
    <property type="component" value="Unassembled WGS sequence"/>
</dbReference>
<keyword evidence="4" id="KW-0808">Transferase</keyword>
<dbReference type="Gene3D" id="3.30.200.20">
    <property type="entry name" value="Phosphorylase Kinase, domain 1"/>
    <property type="match status" value="1"/>
</dbReference>
<dbReference type="RefSeq" id="WP_034945083.1">
    <property type="nucleotide sequence ID" value="NZ_JDST02000009.1"/>
</dbReference>
<dbReference type="EMBL" id="CP058708">
    <property type="protein sequence ID" value="QLH50016.1"/>
    <property type="molecule type" value="Genomic_DNA"/>
</dbReference>
<gene>
    <name evidence="4" type="ORF">AW06_000542</name>
    <name evidence="5" type="ORF">HWD57_09680</name>
</gene>
<dbReference type="PANTHER" id="PTHR33540">
    <property type="entry name" value="TRNA THREONYLCARBAMOYLADENOSINE BIOSYNTHESIS PROTEIN TSAE"/>
    <property type="match status" value="1"/>
</dbReference>
<dbReference type="InterPro" id="IPR011009">
    <property type="entry name" value="Kinase-like_dom_sf"/>
</dbReference>
<reference evidence="5 7" key="2">
    <citation type="journal article" date="2019" name="Microbiome">
        <title>Annotated bacterial chromosomes from frame-shift-corrected long-read metagenomic data.</title>
        <authorList>
            <person name="Arumugam K."/>
            <person name="Bagci C."/>
            <person name="Bessarab I."/>
            <person name="Beier S."/>
            <person name="Buchfink B."/>
            <person name="Gorska A."/>
            <person name="Qiu G."/>
            <person name="Huson D.H."/>
            <person name="Williams R.B.H."/>
        </authorList>
    </citation>
    <scope>NUCLEOTIDE SEQUENCE [LARGE SCALE GENOMIC DNA]</scope>
    <source>
        <strain evidence="5">SSA1</strain>
    </source>
</reference>
<dbReference type="InterPro" id="IPR002575">
    <property type="entry name" value="Aminoglycoside_PTrfase"/>
</dbReference>